<evidence type="ECO:0000256" key="6">
    <source>
        <dbReference type="SAM" id="MobiDB-lite"/>
    </source>
</evidence>
<dbReference type="EMBL" id="ML996577">
    <property type="protein sequence ID" value="KAF2755553.1"/>
    <property type="molecule type" value="Genomic_DNA"/>
</dbReference>
<evidence type="ECO:0000256" key="2">
    <source>
        <dbReference type="ARBA" id="ARBA00022692"/>
    </source>
</evidence>
<comment type="subcellular location">
    <subcellularLocation>
        <location evidence="1">Membrane</location>
        <topology evidence="1">Multi-pass membrane protein</topology>
    </subcellularLocation>
</comment>
<feature type="transmembrane region" description="Helical" evidence="7">
    <location>
        <begin position="50"/>
        <end position="71"/>
    </location>
</feature>
<sequence>MSTTSREGMIACCTVLPVLGITVVGLRAYVRVYKQKVDLAFDDYVQPVILALYIGMCIAGLIGVSNKALGYPSPVGPIEYTAPSTILCMKLLYAIQMIQIPALGLVKIAALCFYRRMFCVHRKGSLVVIIWTLIYATILWMIGCVISYALGCGTHPTAAWGGNIPFATYCKDITLRWEVGFSVTDFVLDTLVLVVPLPSIWSLRTTFGRKLGITCVLMLALVGYGASIARMAVFIRLATGVMGASAIDIQSSDTQAIWFSQLETGLALIAVNLPTLWKLVSDFTSSSMYHSLRSLIRSSDESKGSVVDVKFGRPEGRESEKSFDTSSSASHERGGIRKTVEYDVV</sequence>
<dbReference type="Pfam" id="PF20684">
    <property type="entry name" value="Fung_rhodopsin"/>
    <property type="match status" value="1"/>
</dbReference>
<reference evidence="9" key="1">
    <citation type="journal article" date="2020" name="Stud. Mycol.">
        <title>101 Dothideomycetes genomes: a test case for predicting lifestyles and emergence of pathogens.</title>
        <authorList>
            <person name="Haridas S."/>
            <person name="Albert R."/>
            <person name="Binder M."/>
            <person name="Bloem J."/>
            <person name="Labutti K."/>
            <person name="Salamov A."/>
            <person name="Andreopoulos B."/>
            <person name="Baker S."/>
            <person name="Barry K."/>
            <person name="Bills G."/>
            <person name="Bluhm B."/>
            <person name="Cannon C."/>
            <person name="Castanera R."/>
            <person name="Culley D."/>
            <person name="Daum C."/>
            <person name="Ezra D."/>
            <person name="Gonzalez J."/>
            <person name="Henrissat B."/>
            <person name="Kuo A."/>
            <person name="Liang C."/>
            <person name="Lipzen A."/>
            <person name="Lutzoni F."/>
            <person name="Magnuson J."/>
            <person name="Mondo S."/>
            <person name="Nolan M."/>
            <person name="Ohm R."/>
            <person name="Pangilinan J."/>
            <person name="Park H.-J."/>
            <person name="Ramirez L."/>
            <person name="Alfaro M."/>
            <person name="Sun H."/>
            <person name="Tritt A."/>
            <person name="Yoshinaga Y."/>
            <person name="Zwiers L.-H."/>
            <person name="Turgeon B."/>
            <person name="Goodwin S."/>
            <person name="Spatafora J."/>
            <person name="Crous P."/>
            <person name="Grigoriev I."/>
        </authorList>
    </citation>
    <scope>NUCLEOTIDE SEQUENCE</scope>
    <source>
        <strain evidence="9">CBS 121739</strain>
    </source>
</reference>
<feature type="domain" description="Rhodopsin" evidence="8">
    <location>
        <begin position="26"/>
        <end position="281"/>
    </location>
</feature>
<feature type="compositionally biased region" description="Basic and acidic residues" evidence="6">
    <location>
        <begin position="310"/>
        <end position="323"/>
    </location>
</feature>
<accession>A0A6A6VZ33</accession>
<feature type="transmembrane region" description="Helical" evidence="7">
    <location>
        <begin position="91"/>
        <end position="114"/>
    </location>
</feature>
<dbReference type="PANTHER" id="PTHR33048:SF157">
    <property type="entry name" value="INTEGRAL MEMBRANE PROTEIN"/>
    <property type="match status" value="1"/>
</dbReference>
<dbReference type="InterPro" id="IPR052337">
    <property type="entry name" value="SAT4-like"/>
</dbReference>
<dbReference type="InterPro" id="IPR049326">
    <property type="entry name" value="Rhodopsin_dom_fungi"/>
</dbReference>
<proteinExistence type="inferred from homology"/>
<dbReference type="GeneID" id="54490641"/>
<feature type="transmembrane region" description="Helical" evidence="7">
    <location>
        <begin position="215"/>
        <end position="238"/>
    </location>
</feature>
<evidence type="ECO:0000256" key="4">
    <source>
        <dbReference type="ARBA" id="ARBA00023136"/>
    </source>
</evidence>
<comment type="similarity">
    <text evidence="5">Belongs to the SAT4 family.</text>
</comment>
<protein>
    <recommendedName>
        <fullName evidence="8">Rhodopsin domain-containing protein</fullName>
    </recommendedName>
</protein>
<evidence type="ECO:0000256" key="3">
    <source>
        <dbReference type="ARBA" id="ARBA00022989"/>
    </source>
</evidence>
<evidence type="ECO:0000256" key="5">
    <source>
        <dbReference type="ARBA" id="ARBA00038359"/>
    </source>
</evidence>
<feature type="transmembrane region" description="Helical" evidence="7">
    <location>
        <begin position="6"/>
        <end position="30"/>
    </location>
</feature>
<keyword evidence="3 7" id="KW-1133">Transmembrane helix</keyword>
<keyword evidence="4 7" id="KW-0472">Membrane</keyword>
<evidence type="ECO:0000313" key="9">
    <source>
        <dbReference type="EMBL" id="KAF2755553.1"/>
    </source>
</evidence>
<dbReference type="RefSeq" id="XP_033598004.1">
    <property type="nucleotide sequence ID" value="XM_033749587.1"/>
</dbReference>
<dbReference type="PANTHER" id="PTHR33048">
    <property type="entry name" value="PTH11-LIKE INTEGRAL MEMBRANE PROTEIN (AFU_ORTHOLOGUE AFUA_5G11245)"/>
    <property type="match status" value="1"/>
</dbReference>
<evidence type="ECO:0000256" key="1">
    <source>
        <dbReference type="ARBA" id="ARBA00004141"/>
    </source>
</evidence>
<keyword evidence="10" id="KW-1185">Reference proteome</keyword>
<dbReference type="AlphaFoldDB" id="A0A6A6VZ33"/>
<dbReference type="GO" id="GO:0016020">
    <property type="term" value="C:membrane"/>
    <property type="evidence" value="ECO:0007669"/>
    <property type="project" value="UniProtKB-SubCell"/>
</dbReference>
<feature type="region of interest" description="Disordered" evidence="6">
    <location>
        <begin position="307"/>
        <end position="335"/>
    </location>
</feature>
<dbReference type="Proteomes" id="UP000799437">
    <property type="component" value="Unassembled WGS sequence"/>
</dbReference>
<gene>
    <name evidence="9" type="ORF">EJ05DRAFT_540262</name>
</gene>
<feature type="transmembrane region" description="Helical" evidence="7">
    <location>
        <begin position="126"/>
        <end position="150"/>
    </location>
</feature>
<evidence type="ECO:0000259" key="8">
    <source>
        <dbReference type="Pfam" id="PF20684"/>
    </source>
</evidence>
<evidence type="ECO:0000313" key="10">
    <source>
        <dbReference type="Proteomes" id="UP000799437"/>
    </source>
</evidence>
<name>A0A6A6VZ33_9PEZI</name>
<organism evidence="9 10">
    <name type="scientific">Pseudovirgaria hyperparasitica</name>
    <dbReference type="NCBI Taxonomy" id="470096"/>
    <lineage>
        <taxon>Eukaryota</taxon>
        <taxon>Fungi</taxon>
        <taxon>Dikarya</taxon>
        <taxon>Ascomycota</taxon>
        <taxon>Pezizomycotina</taxon>
        <taxon>Dothideomycetes</taxon>
        <taxon>Dothideomycetes incertae sedis</taxon>
        <taxon>Acrospermales</taxon>
        <taxon>Acrospermaceae</taxon>
        <taxon>Pseudovirgaria</taxon>
    </lineage>
</organism>
<keyword evidence="2 7" id="KW-0812">Transmembrane</keyword>
<evidence type="ECO:0000256" key="7">
    <source>
        <dbReference type="SAM" id="Phobius"/>
    </source>
</evidence>
<dbReference type="OrthoDB" id="5393606at2759"/>